<keyword evidence="1" id="KW-0812">Transmembrane</keyword>
<sequence length="52" mass="5737">MKTIAALGIFGIFAFLLFAAIGGFRPAWIVLVVVIVFSLLFNIGPNRKRKTK</sequence>
<dbReference type="STRING" id="1280514.AXFE_26740"/>
<comment type="caution">
    <text evidence="2">The sequence shown here is derived from an EMBL/GenBank/DDBJ whole genome shotgun (WGS) entry which is preliminary data.</text>
</comment>
<reference evidence="2 3" key="1">
    <citation type="submission" date="2015-01" db="EMBL/GenBank/DDBJ databases">
        <title>Draft genome of the acidophilic iron oxidizer Acidithrix ferrooxidans strain Py-F3.</title>
        <authorList>
            <person name="Poehlein A."/>
            <person name="Eisen S."/>
            <person name="Schloemann M."/>
            <person name="Johnson B.D."/>
            <person name="Daniel R."/>
            <person name="Muehling M."/>
        </authorList>
    </citation>
    <scope>NUCLEOTIDE SEQUENCE [LARGE SCALE GENOMIC DNA]</scope>
    <source>
        <strain evidence="2 3">Py-F3</strain>
    </source>
</reference>
<evidence type="ECO:0000313" key="3">
    <source>
        <dbReference type="Proteomes" id="UP000032360"/>
    </source>
</evidence>
<gene>
    <name evidence="2" type="ORF">AXFE_26740</name>
</gene>
<protein>
    <submittedName>
        <fullName evidence="2">Uncharacterized protein</fullName>
    </submittedName>
</protein>
<name>A0A0D8HF61_9ACTN</name>
<proteinExistence type="predicted"/>
<keyword evidence="1" id="KW-0472">Membrane</keyword>
<feature type="transmembrane region" description="Helical" evidence="1">
    <location>
        <begin position="29"/>
        <end position="45"/>
    </location>
</feature>
<accession>A0A0D8HF61</accession>
<evidence type="ECO:0000313" key="2">
    <source>
        <dbReference type="EMBL" id="KJF16509.1"/>
    </source>
</evidence>
<keyword evidence="3" id="KW-1185">Reference proteome</keyword>
<keyword evidence="1" id="KW-1133">Transmembrane helix</keyword>
<dbReference type="Proteomes" id="UP000032360">
    <property type="component" value="Unassembled WGS sequence"/>
</dbReference>
<dbReference type="EMBL" id="JXYS01000081">
    <property type="protein sequence ID" value="KJF16509.1"/>
    <property type="molecule type" value="Genomic_DNA"/>
</dbReference>
<evidence type="ECO:0000256" key="1">
    <source>
        <dbReference type="SAM" id="Phobius"/>
    </source>
</evidence>
<organism evidence="2 3">
    <name type="scientific">Acidithrix ferrooxidans</name>
    <dbReference type="NCBI Taxonomy" id="1280514"/>
    <lineage>
        <taxon>Bacteria</taxon>
        <taxon>Bacillati</taxon>
        <taxon>Actinomycetota</taxon>
        <taxon>Acidimicrobiia</taxon>
        <taxon>Acidimicrobiales</taxon>
        <taxon>Acidimicrobiaceae</taxon>
        <taxon>Acidithrix</taxon>
    </lineage>
</organism>
<dbReference type="AlphaFoldDB" id="A0A0D8HF61"/>